<name>A0ABZ2RE33_ECTME</name>
<keyword evidence="1" id="KW-1133">Transmembrane helix</keyword>
<protein>
    <submittedName>
        <fullName evidence="2">Uncharacterized protein</fullName>
    </submittedName>
</protein>
<keyword evidence="3" id="KW-1185">Reference proteome</keyword>
<feature type="transmembrane region" description="Helical" evidence="1">
    <location>
        <begin position="125"/>
        <end position="142"/>
    </location>
</feature>
<evidence type="ECO:0000313" key="3">
    <source>
        <dbReference type="Proteomes" id="UP001476583"/>
    </source>
</evidence>
<feature type="transmembrane region" description="Helical" evidence="1">
    <location>
        <begin position="182"/>
        <end position="202"/>
    </location>
</feature>
<accession>A0ABZ2RE33</accession>
<dbReference type="Pfam" id="PF22285">
    <property type="entry name" value="DUF6962"/>
    <property type="match status" value="1"/>
</dbReference>
<feature type="transmembrane region" description="Helical" evidence="1">
    <location>
        <begin position="69"/>
        <end position="89"/>
    </location>
</feature>
<organism evidence="2 3">
    <name type="scientific">Ectopseudomonas mendocina</name>
    <name type="common">Pseudomonas mendocina</name>
    <dbReference type="NCBI Taxonomy" id="300"/>
    <lineage>
        <taxon>Bacteria</taxon>
        <taxon>Pseudomonadati</taxon>
        <taxon>Pseudomonadota</taxon>
        <taxon>Gammaproteobacteria</taxon>
        <taxon>Pseudomonadales</taxon>
        <taxon>Pseudomonadaceae</taxon>
        <taxon>Ectopseudomonas</taxon>
    </lineage>
</organism>
<feature type="transmembrane region" description="Helical" evidence="1">
    <location>
        <begin position="149"/>
        <end position="170"/>
    </location>
</feature>
<gene>
    <name evidence="2" type="ORF">WG219_17305</name>
</gene>
<feature type="transmembrane region" description="Helical" evidence="1">
    <location>
        <begin position="6"/>
        <end position="24"/>
    </location>
</feature>
<proteinExistence type="predicted"/>
<feature type="transmembrane region" description="Helical" evidence="1">
    <location>
        <begin position="36"/>
        <end position="57"/>
    </location>
</feature>
<feature type="transmembrane region" description="Helical" evidence="1">
    <location>
        <begin position="101"/>
        <end position="119"/>
    </location>
</feature>
<dbReference type="EMBL" id="CP148074">
    <property type="protein sequence ID" value="WXL25043.1"/>
    <property type="molecule type" value="Genomic_DNA"/>
</dbReference>
<sequence>MQYSTALTDAILAFACFVCTFAIGKARQSYSESLQPALFCALLGFLLPAAAATAGVIRFGFDPVAQPTHVWLTQASTFLGFPLLGASALSLSTGKLFSGATWGRLLLGLCAFFELFRQMNHLDDYRLAISLITLLMILYAGVSQWPQRLSALSAVLAATLFAIAGMAVGTHGLMGAVQRIDLFHILLSIAYPLLLWLMIGLANKATKASSEEIR</sequence>
<evidence type="ECO:0000256" key="1">
    <source>
        <dbReference type="SAM" id="Phobius"/>
    </source>
</evidence>
<reference evidence="2 3" key="1">
    <citation type="submission" date="2024-03" db="EMBL/GenBank/DDBJ databases">
        <title>Complete genome of BD2.</title>
        <authorList>
            <person name="Cao G."/>
        </authorList>
    </citation>
    <scope>NUCLEOTIDE SEQUENCE [LARGE SCALE GENOMIC DNA]</scope>
    <source>
        <strain evidence="2 3">BD2</strain>
    </source>
</reference>
<evidence type="ECO:0000313" key="2">
    <source>
        <dbReference type="EMBL" id="WXL25043.1"/>
    </source>
</evidence>
<dbReference type="InterPro" id="IPR054235">
    <property type="entry name" value="DUF6962"/>
</dbReference>
<keyword evidence="1" id="KW-0472">Membrane</keyword>
<keyword evidence="1" id="KW-0812">Transmembrane</keyword>
<dbReference type="Proteomes" id="UP001476583">
    <property type="component" value="Chromosome"/>
</dbReference>